<reference evidence="7 8" key="1">
    <citation type="submission" date="2015-07" db="EMBL/GenBank/DDBJ databases">
        <title>Genome analysis of myxobacterium Chondromyces crocatus Cm c5 reveals a high potential for natural compound synthesis and the genetic basis for the loss of fruiting body formation.</title>
        <authorList>
            <person name="Zaburannyi N."/>
            <person name="Bunk B."/>
            <person name="Maier J."/>
            <person name="Overmann J."/>
            <person name="Mueller R."/>
        </authorList>
    </citation>
    <scope>NUCLEOTIDE SEQUENCE [LARGE SCALE GENOMIC DNA]</scope>
    <source>
        <strain evidence="7 8">Cm c5</strain>
    </source>
</reference>
<dbReference type="InterPro" id="IPR036388">
    <property type="entry name" value="WH-like_DNA-bd_sf"/>
</dbReference>
<protein>
    <submittedName>
        <fullName evidence="7">IclR family transcriptional regulator</fullName>
    </submittedName>
</protein>
<name>A0A0K1E5D2_CHOCO</name>
<dbReference type="PANTHER" id="PTHR30136">
    <property type="entry name" value="HELIX-TURN-HELIX TRANSCRIPTIONAL REGULATOR, ICLR FAMILY"/>
    <property type="match status" value="1"/>
</dbReference>
<dbReference type="RefSeq" id="WP_050428644.1">
    <property type="nucleotide sequence ID" value="NZ_CP012159.1"/>
</dbReference>
<gene>
    <name evidence="7" type="primary">iclR</name>
    <name evidence="7" type="ORF">CMC5_001830</name>
</gene>
<evidence type="ECO:0000259" key="6">
    <source>
        <dbReference type="PROSITE" id="PS51078"/>
    </source>
</evidence>
<sequence>MGKAHAEEGFEVDGSARSKATKRPGPVLRSATATLKTFEIVAEQQPVGVSEVARQLGLSKSTVQRCLVTLHEAGWIRPEPDGPTRWVITAKSFGIARRVGDTRRLRATARPVLQRLHDTTGATVQLIVPEGREGILLERIAGMTLQHVFLPPGTRAPLHLRAEGKAILSRLADRDLEAYLAEELAAPSPHAVVDPARVRRELLEIRTRGWALSKDELVEGISSIASPILDLEGRPLAAISLDVPTRHFEQERARNRKLVVEASIEIGALLDGRAGRSKKRR</sequence>
<feature type="domain" description="IclR-ED" evidence="6">
    <location>
        <begin position="91"/>
        <end position="272"/>
    </location>
</feature>
<dbReference type="STRING" id="52.CMC5_001830"/>
<accession>A0A0K1E5D2</accession>
<dbReference type="KEGG" id="ccro:CMC5_001830"/>
<dbReference type="InterPro" id="IPR029016">
    <property type="entry name" value="GAF-like_dom_sf"/>
</dbReference>
<dbReference type="AlphaFoldDB" id="A0A0K1E5D2"/>
<keyword evidence="2" id="KW-0238">DNA-binding</keyword>
<dbReference type="PANTHER" id="PTHR30136:SF24">
    <property type="entry name" value="HTH-TYPE TRANSCRIPTIONAL REPRESSOR ALLR"/>
    <property type="match status" value="1"/>
</dbReference>
<proteinExistence type="predicted"/>
<dbReference type="SMART" id="SM00346">
    <property type="entry name" value="HTH_ICLR"/>
    <property type="match status" value="1"/>
</dbReference>
<dbReference type="Gene3D" id="3.30.450.40">
    <property type="match status" value="1"/>
</dbReference>
<keyword evidence="8" id="KW-1185">Reference proteome</keyword>
<dbReference type="InterPro" id="IPR050707">
    <property type="entry name" value="HTH_MetabolicPath_Reg"/>
</dbReference>
<dbReference type="Pfam" id="PF09339">
    <property type="entry name" value="HTH_IclR"/>
    <property type="match status" value="1"/>
</dbReference>
<evidence type="ECO:0000259" key="5">
    <source>
        <dbReference type="PROSITE" id="PS51077"/>
    </source>
</evidence>
<evidence type="ECO:0000256" key="3">
    <source>
        <dbReference type="ARBA" id="ARBA00023163"/>
    </source>
</evidence>
<dbReference type="GO" id="GO:0045892">
    <property type="term" value="P:negative regulation of DNA-templated transcription"/>
    <property type="evidence" value="ECO:0007669"/>
    <property type="project" value="TreeGrafter"/>
</dbReference>
<evidence type="ECO:0000256" key="1">
    <source>
        <dbReference type="ARBA" id="ARBA00023015"/>
    </source>
</evidence>
<dbReference type="GO" id="GO:0003700">
    <property type="term" value="F:DNA-binding transcription factor activity"/>
    <property type="evidence" value="ECO:0007669"/>
    <property type="project" value="TreeGrafter"/>
</dbReference>
<dbReference type="GO" id="GO:0003677">
    <property type="term" value="F:DNA binding"/>
    <property type="evidence" value="ECO:0007669"/>
    <property type="project" value="UniProtKB-KW"/>
</dbReference>
<dbReference type="SUPFAM" id="SSF55781">
    <property type="entry name" value="GAF domain-like"/>
    <property type="match status" value="1"/>
</dbReference>
<feature type="region of interest" description="Disordered" evidence="4">
    <location>
        <begin position="1"/>
        <end position="25"/>
    </location>
</feature>
<evidence type="ECO:0000313" key="7">
    <source>
        <dbReference type="EMBL" id="AKT36070.1"/>
    </source>
</evidence>
<evidence type="ECO:0000256" key="2">
    <source>
        <dbReference type="ARBA" id="ARBA00023125"/>
    </source>
</evidence>
<dbReference type="PROSITE" id="PS51078">
    <property type="entry name" value="ICLR_ED"/>
    <property type="match status" value="1"/>
</dbReference>
<feature type="domain" description="HTH iclR-type" evidence="5">
    <location>
        <begin position="28"/>
        <end position="90"/>
    </location>
</feature>
<evidence type="ECO:0000313" key="8">
    <source>
        <dbReference type="Proteomes" id="UP000067626"/>
    </source>
</evidence>
<organism evidence="7 8">
    <name type="scientific">Chondromyces crocatus</name>
    <dbReference type="NCBI Taxonomy" id="52"/>
    <lineage>
        <taxon>Bacteria</taxon>
        <taxon>Pseudomonadati</taxon>
        <taxon>Myxococcota</taxon>
        <taxon>Polyangia</taxon>
        <taxon>Polyangiales</taxon>
        <taxon>Polyangiaceae</taxon>
        <taxon>Chondromyces</taxon>
    </lineage>
</organism>
<dbReference type="InterPro" id="IPR036390">
    <property type="entry name" value="WH_DNA-bd_sf"/>
</dbReference>
<dbReference type="InterPro" id="IPR005471">
    <property type="entry name" value="Tscrpt_reg_IclR_N"/>
</dbReference>
<evidence type="ECO:0000256" key="4">
    <source>
        <dbReference type="SAM" id="MobiDB-lite"/>
    </source>
</evidence>
<dbReference type="Gene3D" id="1.10.10.10">
    <property type="entry name" value="Winged helix-like DNA-binding domain superfamily/Winged helix DNA-binding domain"/>
    <property type="match status" value="1"/>
</dbReference>
<dbReference type="Pfam" id="PF01614">
    <property type="entry name" value="IclR_C"/>
    <property type="match status" value="1"/>
</dbReference>
<dbReference type="EMBL" id="CP012159">
    <property type="protein sequence ID" value="AKT36070.1"/>
    <property type="molecule type" value="Genomic_DNA"/>
</dbReference>
<dbReference type="InterPro" id="IPR014757">
    <property type="entry name" value="Tscrpt_reg_IclR_C"/>
</dbReference>
<dbReference type="Proteomes" id="UP000067626">
    <property type="component" value="Chromosome"/>
</dbReference>
<dbReference type="SUPFAM" id="SSF46785">
    <property type="entry name" value="Winged helix' DNA-binding domain"/>
    <property type="match status" value="1"/>
</dbReference>
<keyword evidence="3" id="KW-0804">Transcription</keyword>
<keyword evidence="1" id="KW-0805">Transcription regulation</keyword>
<dbReference type="PROSITE" id="PS51077">
    <property type="entry name" value="HTH_ICLR"/>
    <property type="match status" value="1"/>
</dbReference>